<evidence type="ECO:0000313" key="3">
    <source>
        <dbReference type="Proteomes" id="UP000030655"/>
    </source>
</evidence>
<proteinExistence type="predicted"/>
<gene>
    <name evidence="2" type="ORF">H312_00049</name>
</gene>
<protein>
    <recommendedName>
        <fullName evidence="4">Dynein heavy chain tail domain-containing protein</fullName>
    </recommendedName>
</protein>
<reference evidence="3" key="1">
    <citation type="submission" date="2013-02" db="EMBL/GenBank/DDBJ databases">
        <authorList>
            <consortium name="The Broad Institute Genome Sequencing Platform"/>
            <person name="Cuomo C."/>
            <person name="Becnel J."/>
            <person name="Sanscrainte N."/>
            <person name="Walker B."/>
            <person name="Young S.K."/>
            <person name="Zeng Q."/>
            <person name="Gargeya S."/>
            <person name="Fitzgerald M."/>
            <person name="Haas B."/>
            <person name="Abouelleil A."/>
            <person name="Alvarado L."/>
            <person name="Arachchi H.M."/>
            <person name="Berlin A.M."/>
            <person name="Chapman S.B."/>
            <person name="Dewar J."/>
            <person name="Goldberg J."/>
            <person name="Griggs A."/>
            <person name="Gujja S."/>
            <person name="Hansen M."/>
            <person name="Howarth C."/>
            <person name="Imamovic A."/>
            <person name="Larimer J."/>
            <person name="McCowan C."/>
            <person name="Murphy C."/>
            <person name="Neiman D."/>
            <person name="Pearson M."/>
            <person name="Priest M."/>
            <person name="Roberts A."/>
            <person name="Saif S."/>
            <person name="Shea T."/>
            <person name="Sisk P."/>
            <person name="Sykes S."/>
            <person name="Wortman J."/>
            <person name="Nusbaum C."/>
            <person name="Birren B."/>
        </authorList>
    </citation>
    <scope>NUCLEOTIDE SEQUENCE [LARGE SCALE GENOMIC DNA]</scope>
    <source>
        <strain evidence="3">PRA339</strain>
    </source>
</reference>
<dbReference type="AlphaFoldDB" id="A0A059F5Y6"/>
<sequence length="521" mass="62823">MNIKFNKKIFVILLLIKTSHEAIFKYHRDISNIVTDFEIKADIPPIKEMDKEFHIIHEIFEKFVEYESVFAKDKIASKSLFVDSFLDFISKEILDNDHPIIVNILQLQELTDVFLDLDIYKLSVERFLDSLENIYRSVSLQYYTASLTTIKNIIIEYQISKNELIMNIKNIHKNFIKFQRNQLYDIKPLDQASFAELQKKFRNVKYFLGRFNEKMKNTQSIVTNMCHEWNKLSCKEKFIICYGEEHPSNTDSIENLIEKNLEYLMYKFDELLKEINDLFFQYSRYNFDDKDTTIEDIKSLDFLYAYWIYIDSIYEIQKFLRNKKLYMNQMYYKKQKVQFYNSMALKQIKIEKAWESIQNAKNLHMLANSISDWILLHLINNFELVLGFFKKKAEEIYLEMDDKKVELAELSIKKLLLSEDEAKQVVKYLENFAKYRDRFSLSKIKYFYVSFIFLSFEYSTKYSALLYLLKKFEDKLLEFGDAFKDGKSEKIKKKIYFLREALEGKNIIIFKFDDIEEMKRE</sequence>
<feature type="signal peptide" evidence="1">
    <location>
        <begin position="1"/>
        <end position="21"/>
    </location>
</feature>
<dbReference type="EMBL" id="KK365130">
    <property type="protein sequence ID" value="KCZ82391.1"/>
    <property type="molecule type" value="Genomic_DNA"/>
</dbReference>
<keyword evidence="1" id="KW-0732">Signal</keyword>
<dbReference type="VEuPathDB" id="MicrosporidiaDB:H312_00049"/>
<evidence type="ECO:0000256" key="1">
    <source>
        <dbReference type="SAM" id="SignalP"/>
    </source>
</evidence>
<evidence type="ECO:0008006" key="4">
    <source>
        <dbReference type="Google" id="ProtNLM"/>
    </source>
</evidence>
<reference evidence="2 3" key="2">
    <citation type="submission" date="2014-03" db="EMBL/GenBank/DDBJ databases">
        <title>The Genome Sequence of Anncaliia algerae insect isolate PRA339.</title>
        <authorList>
            <consortium name="The Broad Institute Genome Sequencing Platform"/>
            <consortium name="The Broad Institute Genome Sequencing Center for Infectious Disease"/>
            <person name="Cuomo C."/>
            <person name="Becnel J."/>
            <person name="Sanscrainte N."/>
            <person name="Walker B."/>
            <person name="Young S.K."/>
            <person name="Zeng Q."/>
            <person name="Gargeya S."/>
            <person name="Fitzgerald M."/>
            <person name="Haas B."/>
            <person name="Abouelleil A."/>
            <person name="Alvarado L."/>
            <person name="Arachchi H.M."/>
            <person name="Berlin A.M."/>
            <person name="Chapman S.B."/>
            <person name="Dewar J."/>
            <person name="Goldberg J."/>
            <person name="Griggs A."/>
            <person name="Gujja S."/>
            <person name="Hansen M."/>
            <person name="Howarth C."/>
            <person name="Imamovic A."/>
            <person name="Larimer J."/>
            <person name="McCowan C."/>
            <person name="Murphy C."/>
            <person name="Neiman D."/>
            <person name="Pearson M."/>
            <person name="Priest M."/>
            <person name="Roberts A."/>
            <person name="Saif S."/>
            <person name="Shea T."/>
            <person name="Sisk P."/>
            <person name="Sykes S."/>
            <person name="Wortman J."/>
            <person name="Nusbaum C."/>
            <person name="Birren B."/>
        </authorList>
    </citation>
    <scope>NUCLEOTIDE SEQUENCE [LARGE SCALE GENOMIC DNA]</scope>
    <source>
        <strain evidence="2 3">PRA339</strain>
    </source>
</reference>
<dbReference type="HOGENOM" id="CLU_560904_0_0_1"/>
<dbReference type="Proteomes" id="UP000030655">
    <property type="component" value="Unassembled WGS sequence"/>
</dbReference>
<accession>A0A059F5Y6</accession>
<feature type="chain" id="PRO_5001571854" description="Dynein heavy chain tail domain-containing protein" evidence="1">
    <location>
        <begin position="22"/>
        <end position="521"/>
    </location>
</feature>
<keyword evidence="3" id="KW-1185">Reference proteome</keyword>
<organism evidence="2 3">
    <name type="scientific">Anncaliia algerae PRA339</name>
    <dbReference type="NCBI Taxonomy" id="1288291"/>
    <lineage>
        <taxon>Eukaryota</taxon>
        <taxon>Fungi</taxon>
        <taxon>Fungi incertae sedis</taxon>
        <taxon>Microsporidia</taxon>
        <taxon>Tubulinosematoidea</taxon>
        <taxon>Tubulinosematidae</taxon>
        <taxon>Anncaliia</taxon>
    </lineage>
</organism>
<evidence type="ECO:0000313" key="2">
    <source>
        <dbReference type="EMBL" id="KCZ82391.1"/>
    </source>
</evidence>
<dbReference type="OrthoDB" id="10317029at2759"/>
<name>A0A059F5Y6_9MICR</name>